<feature type="region of interest" description="Disordered" evidence="2">
    <location>
        <begin position="1"/>
        <end position="22"/>
    </location>
</feature>
<accession>A0AAW1NZ99</accession>
<feature type="region of interest" description="Disordered" evidence="2">
    <location>
        <begin position="205"/>
        <end position="224"/>
    </location>
</feature>
<evidence type="ECO:0000313" key="3">
    <source>
        <dbReference type="EMBL" id="KAK9799732.1"/>
    </source>
</evidence>
<name>A0AAW1NZ99_9CHLO</name>
<keyword evidence="1" id="KW-0175">Coiled coil</keyword>
<organism evidence="3 4">
    <name type="scientific">Symbiochloris irregularis</name>
    <dbReference type="NCBI Taxonomy" id="706552"/>
    <lineage>
        <taxon>Eukaryota</taxon>
        <taxon>Viridiplantae</taxon>
        <taxon>Chlorophyta</taxon>
        <taxon>core chlorophytes</taxon>
        <taxon>Trebouxiophyceae</taxon>
        <taxon>Trebouxiales</taxon>
        <taxon>Trebouxiaceae</taxon>
        <taxon>Symbiochloris</taxon>
    </lineage>
</organism>
<dbReference type="EMBL" id="JALJOQ010000088">
    <property type="protein sequence ID" value="KAK9799732.1"/>
    <property type="molecule type" value="Genomic_DNA"/>
</dbReference>
<proteinExistence type="predicted"/>
<evidence type="ECO:0000256" key="1">
    <source>
        <dbReference type="SAM" id="Coils"/>
    </source>
</evidence>
<dbReference type="Proteomes" id="UP001465755">
    <property type="component" value="Unassembled WGS sequence"/>
</dbReference>
<comment type="caution">
    <text evidence="3">The sequence shown here is derived from an EMBL/GenBank/DDBJ whole genome shotgun (WGS) entry which is preliminary data.</text>
</comment>
<reference evidence="3 4" key="1">
    <citation type="journal article" date="2024" name="Nat. Commun.">
        <title>Phylogenomics reveals the evolutionary origins of lichenization in chlorophyte algae.</title>
        <authorList>
            <person name="Puginier C."/>
            <person name="Libourel C."/>
            <person name="Otte J."/>
            <person name="Skaloud P."/>
            <person name="Haon M."/>
            <person name="Grisel S."/>
            <person name="Petersen M."/>
            <person name="Berrin J.G."/>
            <person name="Delaux P.M."/>
            <person name="Dal Grande F."/>
            <person name="Keller J."/>
        </authorList>
    </citation>
    <scope>NUCLEOTIDE SEQUENCE [LARGE SCALE GENOMIC DNA]</scope>
    <source>
        <strain evidence="3 4">SAG 2036</strain>
    </source>
</reference>
<protein>
    <submittedName>
        <fullName evidence="3">Uncharacterized protein</fullName>
    </submittedName>
</protein>
<sequence>MAFSPRAWPAGQHSRAPRHSQLAVRKQHTLVRVAGRSIQSVKSQSDASSEMVALKADLALLDASISSAQSQLVQWEGSNASGWEMEAAYKEQIEALTADIQACKQGQQDEGAAGESAEVRQMLAKAENLREEAANLSLVLTERKAEIDSLRQQLSEFEESAEPLRAYALLGLRERGAESGGVAVLDRGSDPAAFKLPDDWSNDWSSTQLQRGPETLMPPSRPTPASVAVAAPEEGGRGALRGPGLPGLVLTAAALAIGRIWTALKNDLPQRLGIWLDLGAFTVMAGAAGYESFTK</sequence>
<evidence type="ECO:0000313" key="4">
    <source>
        <dbReference type="Proteomes" id="UP001465755"/>
    </source>
</evidence>
<dbReference type="AlphaFoldDB" id="A0AAW1NZ99"/>
<gene>
    <name evidence="3" type="ORF">WJX73_005913</name>
</gene>
<feature type="coiled-coil region" evidence="1">
    <location>
        <begin position="112"/>
        <end position="160"/>
    </location>
</feature>
<evidence type="ECO:0000256" key="2">
    <source>
        <dbReference type="SAM" id="MobiDB-lite"/>
    </source>
</evidence>
<keyword evidence="4" id="KW-1185">Reference proteome</keyword>